<dbReference type="Proteomes" id="UP000036356">
    <property type="component" value="Unassembled WGS sequence"/>
</dbReference>
<dbReference type="PANTHER" id="PTHR30485:SF0">
    <property type="entry name" value="NI_FE-HYDROGENASE 1 B-TYPE CYTOCHROME SUBUNIT-RELATED"/>
    <property type="match status" value="1"/>
</dbReference>
<evidence type="ECO:0000256" key="5">
    <source>
        <dbReference type="ARBA" id="ARBA00022617"/>
    </source>
</evidence>
<keyword evidence="9 12" id="KW-1133">Transmembrane helix</keyword>
<dbReference type="STRING" id="476652.DEAC_c13670"/>
<accession>A0A0J1FTA1</accession>
<organism evidence="14 15">
    <name type="scientific">Desulfosporosinus acididurans</name>
    <dbReference type="NCBI Taxonomy" id="476652"/>
    <lineage>
        <taxon>Bacteria</taxon>
        <taxon>Bacillati</taxon>
        <taxon>Bacillota</taxon>
        <taxon>Clostridia</taxon>
        <taxon>Eubacteriales</taxon>
        <taxon>Desulfitobacteriaceae</taxon>
        <taxon>Desulfosporosinus</taxon>
    </lineage>
</organism>
<keyword evidence="3" id="KW-0813">Transport</keyword>
<evidence type="ECO:0000256" key="9">
    <source>
        <dbReference type="ARBA" id="ARBA00022989"/>
    </source>
</evidence>
<dbReference type="GO" id="GO:0005886">
    <property type="term" value="C:plasma membrane"/>
    <property type="evidence" value="ECO:0007669"/>
    <property type="project" value="UniProtKB-SubCell"/>
</dbReference>
<evidence type="ECO:0000256" key="6">
    <source>
        <dbReference type="ARBA" id="ARBA00022692"/>
    </source>
</evidence>
<feature type="transmembrane region" description="Helical" evidence="12">
    <location>
        <begin position="174"/>
        <end position="194"/>
    </location>
</feature>
<feature type="transmembrane region" description="Helical" evidence="12">
    <location>
        <begin position="20"/>
        <end position="38"/>
    </location>
</feature>
<name>A0A0J1FTA1_9FIRM</name>
<protein>
    <submittedName>
        <fullName evidence="14">Putative Ni/Fe-hydrogenase B-type cytochrome subunit</fullName>
    </submittedName>
</protein>
<keyword evidence="4" id="KW-1003">Cell membrane</keyword>
<keyword evidence="8" id="KW-0249">Electron transport</keyword>
<dbReference type="PANTHER" id="PTHR30485">
    <property type="entry name" value="NI/FE-HYDROGENASE 1 B-TYPE CYTOCHROME SUBUNIT"/>
    <property type="match status" value="1"/>
</dbReference>
<proteinExistence type="inferred from homology"/>
<dbReference type="PROSITE" id="PS00882">
    <property type="entry name" value="NI_HGENASE_CYTB_1"/>
    <property type="match status" value="1"/>
</dbReference>
<keyword evidence="15" id="KW-1185">Reference proteome</keyword>
<dbReference type="InterPro" id="IPR011577">
    <property type="entry name" value="Cyt_b561_bac/Ni-Hgenase"/>
</dbReference>
<evidence type="ECO:0000256" key="12">
    <source>
        <dbReference type="SAM" id="Phobius"/>
    </source>
</evidence>
<keyword evidence="10" id="KW-0408">Iron</keyword>
<keyword evidence="6 12" id="KW-0812">Transmembrane</keyword>
<dbReference type="GO" id="GO:0022904">
    <property type="term" value="P:respiratory electron transport chain"/>
    <property type="evidence" value="ECO:0007669"/>
    <property type="project" value="InterPro"/>
</dbReference>
<dbReference type="PATRIC" id="fig|476652.3.peg.1404"/>
<evidence type="ECO:0000256" key="2">
    <source>
        <dbReference type="ARBA" id="ARBA00008622"/>
    </source>
</evidence>
<evidence type="ECO:0000313" key="14">
    <source>
        <dbReference type="EMBL" id="KLU66700.1"/>
    </source>
</evidence>
<keyword evidence="11 12" id="KW-0472">Membrane</keyword>
<comment type="similarity">
    <text evidence="2">Belongs to the HupC/HyaC/HydC family.</text>
</comment>
<dbReference type="SUPFAM" id="SSF81342">
    <property type="entry name" value="Transmembrane di-heme cytochromes"/>
    <property type="match status" value="1"/>
</dbReference>
<dbReference type="PRINTS" id="PR00161">
    <property type="entry name" value="NIHGNASECYTB"/>
</dbReference>
<dbReference type="EMBL" id="LDZY01000004">
    <property type="protein sequence ID" value="KLU66700.1"/>
    <property type="molecule type" value="Genomic_DNA"/>
</dbReference>
<evidence type="ECO:0000256" key="4">
    <source>
        <dbReference type="ARBA" id="ARBA00022475"/>
    </source>
</evidence>
<evidence type="ECO:0000256" key="8">
    <source>
        <dbReference type="ARBA" id="ARBA00022982"/>
    </source>
</evidence>
<dbReference type="GO" id="GO:0020037">
    <property type="term" value="F:heme binding"/>
    <property type="evidence" value="ECO:0007669"/>
    <property type="project" value="TreeGrafter"/>
</dbReference>
<dbReference type="InterPro" id="IPR051542">
    <property type="entry name" value="Hydrogenase_cytochrome"/>
</dbReference>
<keyword evidence="7" id="KW-0479">Metal-binding</keyword>
<evidence type="ECO:0000259" key="13">
    <source>
        <dbReference type="Pfam" id="PF01292"/>
    </source>
</evidence>
<evidence type="ECO:0000256" key="3">
    <source>
        <dbReference type="ARBA" id="ARBA00022448"/>
    </source>
</evidence>
<evidence type="ECO:0000256" key="1">
    <source>
        <dbReference type="ARBA" id="ARBA00004651"/>
    </source>
</evidence>
<reference evidence="14 15" key="1">
    <citation type="submission" date="2015-06" db="EMBL/GenBank/DDBJ databases">
        <title>Draft genome of the moderately acidophilic sulfate reducer Candidatus Desulfosporosinus acididurans strain M1.</title>
        <authorList>
            <person name="Poehlein A."/>
            <person name="Petzsch P."/>
            <person name="Johnson B.D."/>
            <person name="Schloemann M."/>
            <person name="Daniel R."/>
            <person name="Muehling M."/>
        </authorList>
    </citation>
    <scope>NUCLEOTIDE SEQUENCE [LARGE SCALE GENOMIC DNA]</scope>
    <source>
        <strain evidence="14 15">M1</strain>
    </source>
</reference>
<dbReference type="RefSeq" id="WP_047809246.1">
    <property type="nucleotide sequence ID" value="NZ_LDZY01000004.1"/>
</dbReference>
<comment type="caution">
    <text evidence="14">The sequence shown here is derived from an EMBL/GenBank/DDBJ whole genome shotgun (WGS) entry which is preliminary data.</text>
</comment>
<comment type="subcellular location">
    <subcellularLocation>
        <location evidence="1">Cell membrane</location>
        <topology evidence="1">Multi-pass membrane protein</topology>
    </subcellularLocation>
</comment>
<dbReference type="Pfam" id="PF01292">
    <property type="entry name" value="Ni_hydr_CYTB"/>
    <property type="match status" value="1"/>
</dbReference>
<evidence type="ECO:0000256" key="11">
    <source>
        <dbReference type="ARBA" id="ARBA00023136"/>
    </source>
</evidence>
<feature type="transmembrane region" description="Helical" evidence="12">
    <location>
        <begin position="58"/>
        <end position="79"/>
    </location>
</feature>
<dbReference type="GO" id="GO:0005506">
    <property type="term" value="F:iron ion binding"/>
    <property type="evidence" value="ECO:0007669"/>
    <property type="project" value="InterPro"/>
</dbReference>
<evidence type="ECO:0000313" key="15">
    <source>
        <dbReference type="Proteomes" id="UP000036356"/>
    </source>
</evidence>
<dbReference type="InterPro" id="IPR000516">
    <property type="entry name" value="Ni-dep_Hydgase_cyt-B"/>
</dbReference>
<evidence type="ECO:0000256" key="7">
    <source>
        <dbReference type="ARBA" id="ARBA00022723"/>
    </source>
</evidence>
<feature type="transmembrane region" description="Helical" evidence="12">
    <location>
        <begin position="124"/>
        <end position="144"/>
    </location>
</feature>
<dbReference type="NCBIfam" id="TIGR02125">
    <property type="entry name" value="CytB-hydogenase"/>
    <property type="match status" value="1"/>
</dbReference>
<dbReference type="GO" id="GO:0009055">
    <property type="term" value="F:electron transfer activity"/>
    <property type="evidence" value="ECO:0007669"/>
    <property type="project" value="InterPro"/>
</dbReference>
<dbReference type="Gene3D" id="1.20.950.20">
    <property type="entry name" value="Transmembrane di-heme cytochromes, Chain C"/>
    <property type="match status" value="1"/>
</dbReference>
<evidence type="ECO:0000256" key="10">
    <source>
        <dbReference type="ARBA" id="ARBA00023004"/>
    </source>
</evidence>
<dbReference type="AlphaFoldDB" id="A0A0J1FTA1"/>
<gene>
    <name evidence="14" type="primary">hupC</name>
    <name evidence="14" type="ORF">DEAC_c13670</name>
</gene>
<keyword evidence="5" id="KW-0349">Heme</keyword>
<feature type="domain" description="Cytochrome b561 bacterial/Ni-hydrogenase" evidence="13">
    <location>
        <begin position="10"/>
        <end position="211"/>
    </location>
</feature>
<dbReference type="InterPro" id="IPR016174">
    <property type="entry name" value="Di-haem_cyt_TM"/>
</dbReference>
<sequence length="226" mass="26727">MSILRSQVYVWEFPVRFFHWVNALAITILFLTGMYIGHPILDTPGEAVGHFFMGRVRYWHGIFAFIFMANMLFRLYWFWAGNEYSKMRLWKKEFWRDAVTTFKYYTFMTREHAEHVGHNALAQLMYFFFVWLGGLLIMLTGLAMRGGSDPNGTIQTLFGWVVPLLRNEYQVRNLHHFLAWGFAVFLIGHLYMVFRQDILDDDGTISSMINGYKFELSSQNNKKARP</sequence>